<dbReference type="KEGG" id="orm:HTY61_01285"/>
<keyword evidence="1" id="KW-0812">Transmembrane</keyword>
<feature type="domain" description="GGDEF" evidence="3">
    <location>
        <begin position="130"/>
        <end position="264"/>
    </location>
</feature>
<dbReference type="InterPro" id="IPR000160">
    <property type="entry name" value="GGDEF_dom"/>
</dbReference>
<dbReference type="RefSeq" id="WP_175275091.1">
    <property type="nucleotide sequence ID" value="NZ_CP054836.1"/>
</dbReference>
<proteinExistence type="predicted"/>
<dbReference type="PROSITE" id="PS50887">
    <property type="entry name" value="GGDEF"/>
    <property type="match status" value="1"/>
</dbReference>
<feature type="transmembrane region" description="Helical" evidence="1">
    <location>
        <begin position="29"/>
        <end position="54"/>
    </location>
</feature>
<keyword evidence="1" id="KW-1133">Transmembrane helix</keyword>
<evidence type="ECO:0000313" key="4">
    <source>
        <dbReference type="EMBL" id="QKV17195.1"/>
    </source>
</evidence>
<protein>
    <submittedName>
        <fullName evidence="4">Bifunctional diguanylate cyclase/phosphodiesterase</fullName>
    </submittedName>
</protein>
<dbReference type="InterPro" id="IPR043128">
    <property type="entry name" value="Rev_trsase/Diguanyl_cyclase"/>
</dbReference>
<dbReference type="PANTHER" id="PTHR33121">
    <property type="entry name" value="CYCLIC DI-GMP PHOSPHODIESTERASE PDEF"/>
    <property type="match status" value="1"/>
</dbReference>
<dbReference type="Pfam" id="PF00990">
    <property type="entry name" value="GGDEF"/>
    <property type="match status" value="1"/>
</dbReference>
<dbReference type="CDD" id="cd01949">
    <property type="entry name" value="GGDEF"/>
    <property type="match status" value="1"/>
</dbReference>
<feature type="domain" description="EAL" evidence="2">
    <location>
        <begin position="273"/>
        <end position="521"/>
    </location>
</feature>
<evidence type="ECO:0000256" key="1">
    <source>
        <dbReference type="SAM" id="Phobius"/>
    </source>
</evidence>
<dbReference type="PROSITE" id="PS50883">
    <property type="entry name" value="EAL"/>
    <property type="match status" value="1"/>
</dbReference>
<evidence type="ECO:0000259" key="3">
    <source>
        <dbReference type="PROSITE" id="PS50887"/>
    </source>
</evidence>
<dbReference type="CDD" id="cd01948">
    <property type="entry name" value="EAL"/>
    <property type="match status" value="1"/>
</dbReference>
<dbReference type="SMART" id="SM00052">
    <property type="entry name" value="EAL"/>
    <property type="match status" value="1"/>
</dbReference>
<evidence type="ECO:0000259" key="2">
    <source>
        <dbReference type="PROSITE" id="PS50883"/>
    </source>
</evidence>
<gene>
    <name evidence="4" type="ORF">HTY61_01285</name>
</gene>
<sequence length="526" mass="58782">MFAYRQISRPHGFEKVPGYLETFRKERRLLAALTLIPALVFLFFAAITSGAIGAWPWPELTSSFALAMTVASVITGYEIRRSMTNKLNTLYGSHSDTSRLNRIDPLTGVLSRGFFLQAFEDALERHSEHGSVALILIDVDHFKQINDSFGHPAGDAVLEFFAQSAARTFHNATVGRIGGDEFAVFLAHEEEISEGYIEQACEAFLAVLHEGIQLNNRRQPLSASIGVAMAPRDDTNLRVLQSYADMALYQTKRNGRSGWSFFRKDILGDMRRERFIERELRAAILLKQLAVAYQPIVTEGGKLHSLEALVRWEHPVRGIISPADFIPIAEKSSLIHELGLYVLEQVCRDMAELPEVAINVNVSARQLRLAEFKDDYLSVLEAQRVDPERIVIEITESSQIEATDRFVQRIADLRAAGFRIALDDFGLGFSEFDQLRRLPFDIIKIDKSFIQNIGFDRVTDVFVSAVVQIADHLDRSVVAEGIESEIDGTRAAVAGCRLFQGYHYKAPASVAEVAAKYGSAKRSKVA</sequence>
<keyword evidence="5" id="KW-1185">Reference proteome</keyword>
<dbReference type="Gene3D" id="3.30.70.270">
    <property type="match status" value="1"/>
</dbReference>
<dbReference type="PANTHER" id="PTHR33121:SF79">
    <property type="entry name" value="CYCLIC DI-GMP PHOSPHODIESTERASE PDED-RELATED"/>
    <property type="match status" value="1"/>
</dbReference>
<dbReference type="NCBIfam" id="TIGR00254">
    <property type="entry name" value="GGDEF"/>
    <property type="match status" value="1"/>
</dbReference>
<dbReference type="InterPro" id="IPR050706">
    <property type="entry name" value="Cyclic-di-GMP_PDE-like"/>
</dbReference>
<accession>A0A6N1VCC0</accession>
<dbReference type="InterPro" id="IPR029787">
    <property type="entry name" value="Nucleotide_cyclase"/>
</dbReference>
<dbReference type="EMBL" id="CP054836">
    <property type="protein sequence ID" value="QKV17195.1"/>
    <property type="molecule type" value="Genomic_DNA"/>
</dbReference>
<dbReference type="Gene3D" id="3.20.20.450">
    <property type="entry name" value="EAL domain"/>
    <property type="match status" value="1"/>
</dbReference>
<organism evidence="4 5">
    <name type="scientific">Oricola thermophila</name>
    <dbReference type="NCBI Taxonomy" id="2742145"/>
    <lineage>
        <taxon>Bacteria</taxon>
        <taxon>Pseudomonadati</taxon>
        <taxon>Pseudomonadota</taxon>
        <taxon>Alphaproteobacteria</taxon>
        <taxon>Hyphomicrobiales</taxon>
        <taxon>Ahrensiaceae</taxon>
        <taxon>Oricola</taxon>
    </lineage>
</organism>
<name>A0A6N1VCC0_9HYPH</name>
<reference evidence="4 5" key="1">
    <citation type="submission" date="2020-06" db="EMBL/GenBank/DDBJ databases">
        <title>Oricola thermophila sp. nov. isolated from a tidal sediments.</title>
        <authorList>
            <person name="Kwon K.K."/>
            <person name="Yang S.-H."/>
            <person name="Park M.-J."/>
        </authorList>
    </citation>
    <scope>NUCLEOTIDE SEQUENCE [LARGE SCALE GENOMIC DNA]</scope>
    <source>
        <strain evidence="4 5">MEBiC13590</strain>
    </source>
</reference>
<dbReference type="SUPFAM" id="SSF141868">
    <property type="entry name" value="EAL domain-like"/>
    <property type="match status" value="1"/>
</dbReference>
<dbReference type="Pfam" id="PF00563">
    <property type="entry name" value="EAL"/>
    <property type="match status" value="1"/>
</dbReference>
<dbReference type="Proteomes" id="UP000509367">
    <property type="component" value="Chromosome"/>
</dbReference>
<dbReference type="AlphaFoldDB" id="A0A6N1VCC0"/>
<dbReference type="SUPFAM" id="SSF55073">
    <property type="entry name" value="Nucleotide cyclase"/>
    <property type="match status" value="1"/>
</dbReference>
<dbReference type="InterPro" id="IPR001633">
    <property type="entry name" value="EAL_dom"/>
</dbReference>
<dbReference type="SMART" id="SM00267">
    <property type="entry name" value="GGDEF"/>
    <property type="match status" value="1"/>
</dbReference>
<evidence type="ECO:0000313" key="5">
    <source>
        <dbReference type="Proteomes" id="UP000509367"/>
    </source>
</evidence>
<keyword evidence="1" id="KW-0472">Membrane</keyword>
<dbReference type="InterPro" id="IPR035919">
    <property type="entry name" value="EAL_sf"/>
</dbReference>
<dbReference type="GO" id="GO:0071111">
    <property type="term" value="F:cyclic-guanylate-specific phosphodiesterase activity"/>
    <property type="evidence" value="ECO:0007669"/>
    <property type="project" value="InterPro"/>
</dbReference>